<evidence type="ECO:0000256" key="1">
    <source>
        <dbReference type="SAM" id="MobiDB-lite"/>
    </source>
</evidence>
<proteinExistence type="predicted"/>
<protein>
    <submittedName>
        <fullName evidence="2">Uncharacterized protein</fullName>
    </submittedName>
</protein>
<accession>A0ABS7BPI0</accession>
<evidence type="ECO:0000313" key="3">
    <source>
        <dbReference type="Proteomes" id="UP000759103"/>
    </source>
</evidence>
<comment type="caution">
    <text evidence="2">The sequence shown here is derived from an EMBL/GenBank/DDBJ whole genome shotgun (WGS) entry which is preliminary data.</text>
</comment>
<dbReference type="Proteomes" id="UP000759103">
    <property type="component" value="Unassembled WGS sequence"/>
</dbReference>
<dbReference type="EMBL" id="JAHXZN010000003">
    <property type="protein sequence ID" value="MBW6531425.1"/>
    <property type="molecule type" value="Genomic_DNA"/>
</dbReference>
<sequence>MASPTSKTDIAADWQGRVIAHDDLVSRLSVRREELGEPDMPRNAGNRRSTSKRALLEALHQLGADW</sequence>
<name>A0ABS7BPI0_9SPHN</name>
<evidence type="ECO:0000313" key="2">
    <source>
        <dbReference type="EMBL" id="MBW6531425.1"/>
    </source>
</evidence>
<gene>
    <name evidence="2" type="ORF">KZ820_11835</name>
</gene>
<dbReference type="RefSeq" id="WP_219748929.1">
    <property type="nucleotide sequence ID" value="NZ_JAHXZN010000003.1"/>
</dbReference>
<reference evidence="2 3" key="1">
    <citation type="submission" date="2021-07" db="EMBL/GenBank/DDBJ databases">
        <title>Sphingomonas sp.</title>
        <authorList>
            <person name="Feng G."/>
            <person name="Li J."/>
            <person name="Pan M."/>
        </authorList>
    </citation>
    <scope>NUCLEOTIDE SEQUENCE [LARGE SCALE GENOMIC DNA]</scope>
    <source>
        <strain evidence="2 3">RRHST34</strain>
    </source>
</reference>
<organism evidence="2 3">
    <name type="scientific">Sphingomonas citri</name>
    <dbReference type="NCBI Taxonomy" id="2862499"/>
    <lineage>
        <taxon>Bacteria</taxon>
        <taxon>Pseudomonadati</taxon>
        <taxon>Pseudomonadota</taxon>
        <taxon>Alphaproteobacteria</taxon>
        <taxon>Sphingomonadales</taxon>
        <taxon>Sphingomonadaceae</taxon>
        <taxon>Sphingomonas</taxon>
    </lineage>
</organism>
<feature type="region of interest" description="Disordered" evidence="1">
    <location>
        <begin position="32"/>
        <end position="53"/>
    </location>
</feature>
<keyword evidence="3" id="KW-1185">Reference proteome</keyword>